<protein>
    <submittedName>
        <fullName evidence="1">Uncharacterized protein</fullName>
    </submittedName>
</protein>
<sequence>MSDAYVVQVSGLTAGIVVRDASAETFSFFAATHRFNALEGQQFAEPYAAERAARQLIARRDSLPGPELHHTS</sequence>
<name>A0A3D9YKT5_9HYPH</name>
<reference evidence="1 2" key="1">
    <citation type="submission" date="2018-08" db="EMBL/GenBank/DDBJ databases">
        <title>Genomic Encyclopedia of Type Strains, Phase IV (KMG-IV): sequencing the most valuable type-strain genomes for metagenomic binning, comparative biology and taxonomic classification.</title>
        <authorList>
            <person name="Goeker M."/>
        </authorList>
    </citation>
    <scope>NUCLEOTIDE SEQUENCE [LARGE SCALE GENOMIC DNA]</scope>
    <source>
        <strain evidence="1 2">BW863</strain>
    </source>
</reference>
<gene>
    <name evidence="1" type="ORF">DES32_3105</name>
</gene>
<proteinExistence type="predicted"/>
<accession>A0A3D9YKT5</accession>
<comment type="caution">
    <text evidence="1">The sequence shown here is derived from an EMBL/GenBank/DDBJ whole genome shotgun (WGS) entry which is preliminary data.</text>
</comment>
<keyword evidence="2" id="KW-1185">Reference proteome</keyword>
<dbReference type="EMBL" id="QUMO01000006">
    <property type="protein sequence ID" value="REF83190.1"/>
    <property type="molecule type" value="Genomic_DNA"/>
</dbReference>
<evidence type="ECO:0000313" key="1">
    <source>
        <dbReference type="EMBL" id="REF83190.1"/>
    </source>
</evidence>
<organism evidence="1 2">
    <name type="scientific">Methylovirgula ligni</name>
    <dbReference type="NCBI Taxonomy" id="569860"/>
    <lineage>
        <taxon>Bacteria</taxon>
        <taxon>Pseudomonadati</taxon>
        <taxon>Pseudomonadota</taxon>
        <taxon>Alphaproteobacteria</taxon>
        <taxon>Hyphomicrobiales</taxon>
        <taxon>Beijerinckiaceae</taxon>
        <taxon>Methylovirgula</taxon>
    </lineage>
</organism>
<dbReference type="AlphaFoldDB" id="A0A3D9YKT5"/>
<dbReference type="OrthoDB" id="7584850at2"/>
<evidence type="ECO:0000313" key="2">
    <source>
        <dbReference type="Proteomes" id="UP000256900"/>
    </source>
</evidence>
<dbReference type="Proteomes" id="UP000256900">
    <property type="component" value="Unassembled WGS sequence"/>
</dbReference>
<dbReference type="RefSeq" id="WP_115837667.1">
    <property type="nucleotide sequence ID" value="NZ_CP025086.1"/>
</dbReference>